<gene>
    <name evidence="2" type="ORF">GCM10010345_35420</name>
</gene>
<name>A0ABQ3CLR8_9ACTN</name>
<reference evidence="3" key="1">
    <citation type="journal article" date="2019" name="Int. J. Syst. Evol. Microbiol.">
        <title>The Global Catalogue of Microorganisms (GCM) 10K type strain sequencing project: providing services to taxonomists for standard genome sequencing and annotation.</title>
        <authorList>
            <consortium name="The Broad Institute Genomics Platform"/>
            <consortium name="The Broad Institute Genome Sequencing Center for Infectious Disease"/>
            <person name="Wu L."/>
            <person name="Ma J."/>
        </authorList>
    </citation>
    <scope>NUCLEOTIDE SEQUENCE [LARGE SCALE GENOMIC DNA]</scope>
    <source>
        <strain evidence="3">JCM 4733</strain>
    </source>
</reference>
<evidence type="ECO:0000256" key="1">
    <source>
        <dbReference type="SAM" id="MobiDB-lite"/>
    </source>
</evidence>
<evidence type="ECO:0000313" key="3">
    <source>
        <dbReference type="Proteomes" id="UP000653644"/>
    </source>
</evidence>
<organism evidence="2 3">
    <name type="scientific">Streptomyces canarius</name>
    <dbReference type="NCBI Taxonomy" id="285453"/>
    <lineage>
        <taxon>Bacteria</taxon>
        <taxon>Bacillati</taxon>
        <taxon>Actinomycetota</taxon>
        <taxon>Actinomycetes</taxon>
        <taxon>Kitasatosporales</taxon>
        <taxon>Streptomycetaceae</taxon>
        <taxon>Streptomyces</taxon>
    </lineage>
</organism>
<dbReference type="EMBL" id="BMVN01000010">
    <property type="protein sequence ID" value="GHA27581.1"/>
    <property type="molecule type" value="Genomic_DNA"/>
</dbReference>
<comment type="caution">
    <text evidence="2">The sequence shown here is derived from an EMBL/GenBank/DDBJ whole genome shotgun (WGS) entry which is preliminary data.</text>
</comment>
<accession>A0ABQ3CLR8</accession>
<sequence length="118" mass="12310">MRAEGTGGRRGGDAPKEPGAAQGVGVHAGSRGERTESAVHRRNQEPRSEPRGAQGVEIHASNRGERKASGSTPATVEAVRNRPRTERAGDRPRIRGGRRPYRSAPTGSPCAGPAPSAT</sequence>
<feature type="compositionally biased region" description="Basic and acidic residues" evidence="1">
    <location>
        <begin position="79"/>
        <end position="93"/>
    </location>
</feature>
<keyword evidence="3" id="KW-1185">Reference proteome</keyword>
<protein>
    <submittedName>
        <fullName evidence="2">Uncharacterized protein</fullName>
    </submittedName>
</protein>
<feature type="region of interest" description="Disordered" evidence="1">
    <location>
        <begin position="1"/>
        <end position="118"/>
    </location>
</feature>
<dbReference type="Proteomes" id="UP000653644">
    <property type="component" value="Unassembled WGS sequence"/>
</dbReference>
<evidence type="ECO:0000313" key="2">
    <source>
        <dbReference type="EMBL" id="GHA27581.1"/>
    </source>
</evidence>
<feature type="compositionally biased region" description="Basic and acidic residues" evidence="1">
    <location>
        <begin position="30"/>
        <end position="50"/>
    </location>
</feature>
<proteinExistence type="predicted"/>